<dbReference type="PANTHER" id="PTHR33383">
    <property type="entry name" value="MEMBRANE PROTEIN INSERTION EFFICIENCY FACTOR-RELATED"/>
    <property type="match status" value="1"/>
</dbReference>
<reference evidence="2" key="1">
    <citation type="submission" date="2020-02" db="EMBL/GenBank/DDBJ databases">
        <authorList>
            <person name="Meier V. D."/>
        </authorList>
    </citation>
    <scope>NUCLEOTIDE SEQUENCE</scope>
    <source>
        <strain evidence="2">AVDCRST_MAG05</strain>
    </source>
</reference>
<dbReference type="InterPro" id="IPR002696">
    <property type="entry name" value="Membr_insert_effic_factor_YidD"/>
</dbReference>
<gene>
    <name evidence="2" type="ORF">AVDCRST_MAG05-1186</name>
</gene>
<proteinExistence type="inferred from homology"/>
<dbReference type="EMBL" id="CADCVM010000133">
    <property type="protein sequence ID" value="CAA9479500.1"/>
    <property type="molecule type" value="Genomic_DNA"/>
</dbReference>
<dbReference type="HAMAP" id="MF_00386">
    <property type="entry name" value="UPF0161_YidD"/>
    <property type="match status" value="1"/>
</dbReference>
<dbReference type="Pfam" id="PF01809">
    <property type="entry name" value="YidD"/>
    <property type="match status" value="1"/>
</dbReference>
<dbReference type="NCBIfam" id="TIGR00278">
    <property type="entry name" value="membrane protein insertion efficiency factor YidD"/>
    <property type="match status" value="1"/>
</dbReference>
<organism evidence="2">
    <name type="scientific">uncultured Rubrobacteraceae bacterium</name>
    <dbReference type="NCBI Taxonomy" id="349277"/>
    <lineage>
        <taxon>Bacteria</taxon>
        <taxon>Bacillati</taxon>
        <taxon>Actinomycetota</taxon>
        <taxon>Rubrobacteria</taxon>
        <taxon>Rubrobacterales</taxon>
        <taxon>Rubrobacteraceae</taxon>
        <taxon>environmental samples</taxon>
    </lineage>
</organism>
<keyword evidence="1" id="KW-1003">Cell membrane</keyword>
<dbReference type="PANTHER" id="PTHR33383:SF1">
    <property type="entry name" value="MEMBRANE PROTEIN INSERTION EFFICIENCY FACTOR-RELATED"/>
    <property type="match status" value="1"/>
</dbReference>
<protein>
    <recommendedName>
        <fullName evidence="1">Putative membrane protein insertion efficiency factor</fullName>
    </recommendedName>
</protein>
<comment type="function">
    <text evidence="1">Could be involved in insertion of integral membrane proteins into the membrane.</text>
</comment>
<keyword evidence="1" id="KW-0472">Membrane</keyword>
<comment type="subcellular location">
    <subcellularLocation>
        <location evidence="1">Cell membrane</location>
        <topology evidence="1">Peripheral membrane protein</topology>
        <orientation evidence="1">Cytoplasmic side</orientation>
    </subcellularLocation>
</comment>
<dbReference type="AlphaFoldDB" id="A0A6J4RXF4"/>
<sequence>MIGRFLVGCIRLYKRFLSPYLPPSCRFTPSCSRYTVEAIQKHGALRGCLLGAWRILRCNPFGKGGHDPVPEKK</sequence>
<evidence type="ECO:0000313" key="2">
    <source>
        <dbReference type="EMBL" id="CAA9479500.1"/>
    </source>
</evidence>
<comment type="similarity">
    <text evidence="1">Belongs to the UPF0161 family.</text>
</comment>
<dbReference type="SMART" id="SM01234">
    <property type="entry name" value="Haemolytic"/>
    <property type="match status" value="1"/>
</dbReference>
<evidence type="ECO:0000256" key="1">
    <source>
        <dbReference type="HAMAP-Rule" id="MF_00386"/>
    </source>
</evidence>
<accession>A0A6J4RXF4</accession>
<name>A0A6J4RXF4_9ACTN</name>
<dbReference type="GO" id="GO:0005886">
    <property type="term" value="C:plasma membrane"/>
    <property type="evidence" value="ECO:0007669"/>
    <property type="project" value="UniProtKB-SubCell"/>
</dbReference>